<dbReference type="EMBL" id="JACHIA010000016">
    <property type="protein sequence ID" value="MBB6072539.1"/>
    <property type="molecule type" value="Genomic_DNA"/>
</dbReference>
<dbReference type="Proteomes" id="UP000582837">
    <property type="component" value="Unassembled WGS sequence"/>
</dbReference>
<evidence type="ECO:0000313" key="1">
    <source>
        <dbReference type="EMBL" id="MBB6072539.1"/>
    </source>
</evidence>
<dbReference type="AlphaFoldDB" id="A0A841H415"/>
<gene>
    <name evidence="1" type="ORF">HNQ61_004202</name>
</gene>
<dbReference type="RefSeq" id="WP_170032820.1">
    <property type="nucleotide sequence ID" value="NZ_JABDTL010000001.1"/>
</dbReference>
<comment type="caution">
    <text evidence="1">The sequence shown here is derived from an EMBL/GenBank/DDBJ whole genome shotgun (WGS) entry which is preliminary data.</text>
</comment>
<evidence type="ECO:0000313" key="2">
    <source>
        <dbReference type="Proteomes" id="UP000582837"/>
    </source>
</evidence>
<sequence>MTMTTAAIDEHDYVLGESPGELRESQLAQLERLVAFSRRLIASGSPDRDILEAWIEMTLADMEKIRAGIPVPDLLLEEKERVQLEIRAEFPTTEAWCRHANESARKAGFRIIDALPPRHDRASRESLRSEEAAD</sequence>
<accession>A0A841H415</accession>
<organism evidence="1 2">
    <name type="scientific">Longimicrobium terrae</name>
    <dbReference type="NCBI Taxonomy" id="1639882"/>
    <lineage>
        <taxon>Bacteria</taxon>
        <taxon>Pseudomonadati</taxon>
        <taxon>Gemmatimonadota</taxon>
        <taxon>Longimicrobiia</taxon>
        <taxon>Longimicrobiales</taxon>
        <taxon>Longimicrobiaceae</taxon>
        <taxon>Longimicrobium</taxon>
    </lineage>
</organism>
<protein>
    <submittedName>
        <fullName evidence="1">Uncharacterized protein</fullName>
    </submittedName>
</protein>
<keyword evidence="2" id="KW-1185">Reference proteome</keyword>
<proteinExistence type="predicted"/>
<name>A0A841H415_9BACT</name>
<reference evidence="1 2" key="1">
    <citation type="submission" date="2020-08" db="EMBL/GenBank/DDBJ databases">
        <title>Genomic Encyclopedia of Type Strains, Phase IV (KMG-IV): sequencing the most valuable type-strain genomes for metagenomic binning, comparative biology and taxonomic classification.</title>
        <authorList>
            <person name="Goeker M."/>
        </authorList>
    </citation>
    <scope>NUCLEOTIDE SEQUENCE [LARGE SCALE GENOMIC DNA]</scope>
    <source>
        <strain evidence="1 2">DSM 29007</strain>
    </source>
</reference>